<feature type="transmembrane region" description="Helical" evidence="2">
    <location>
        <begin position="181"/>
        <end position="204"/>
    </location>
</feature>
<reference evidence="3 4" key="1">
    <citation type="submission" date="2018-11" db="EMBL/GenBank/DDBJ databases">
        <authorList>
            <consortium name="Pathogen Informatics"/>
        </authorList>
    </citation>
    <scope>NUCLEOTIDE SEQUENCE [LARGE SCALE GENOMIC DNA]</scope>
</reference>
<dbReference type="Proteomes" id="UP000281553">
    <property type="component" value="Unassembled WGS sequence"/>
</dbReference>
<keyword evidence="2" id="KW-1133">Transmembrane helix</keyword>
<evidence type="ECO:0000313" key="3">
    <source>
        <dbReference type="EMBL" id="VDN10523.1"/>
    </source>
</evidence>
<dbReference type="InterPro" id="IPR039421">
    <property type="entry name" value="Type_1_exporter"/>
</dbReference>
<dbReference type="SUPFAM" id="SSF52540">
    <property type="entry name" value="P-loop containing nucleoside triphosphate hydrolases"/>
    <property type="match status" value="1"/>
</dbReference>
<name>A0A3P7LIJ0_DIBLA</name>
<dbReference type="AlphaFoldDB" id="A0A3P7LIJ0"/>
<keyword evidence="4" id="KW-1185">Reference proteome</keyword>
<dbReference type="GO" id="GO:0005886">
    <property type="term" value="C:plasma membrane"/>
    <property type="evidence" value="ECO:0007669"/>
    <property type="project" value="TreeGrafter"/>
</dbReference>
<protein>
    <submittedName>
        <fullName evidence="3">Uncharacterized protein</fullName>
    </submittedName>
</protein>
<gene>
    <name evidence="3" type="ORF">DILT_LOCUS6354</name>
</gene>
<proteinExistence type="predicted"/>
<feature type="region of interest" description="Disordered" evidence="1">
    <location>
        <begin position="251"/>
        <end position="270"/>
    </location>
</feature>
<dbReference type="OrthoDB" id="6500128at2759"/>
<sequence length="270" mass="30684">MAQADGFIRNQLPEGYTTTIGGGSSTSSVGLSGGQRQRLVIARALLKNAPILLLFFVPICVLPILTFAFFVLGRTVLIVAHRLSTIRRADLIYVMHKGRIVEVRLSFIYLPIFFFPGNALFLEDKFEASTGLLKIAVVVHFVSFLTLPLVLVRYCYKVCILGLADNDGIADRVAYGELVKLYYFDYMMFAFMTVPHLSGFFLYHFTPAFDFSPSTFSYRVTFYLFALYPTIYPLFSMHLLRIFRNPLSYSKDETKAEDEAETEDEAKRES</sequence>
<dbReference type="InterPro" id="IPR027417">
    <property type="entry name" value="P-loop_NTPase"/>
</dbReference>
<organism evidence="3 4">
    <name type="scientific">Dibothriocephalus latus</name>
    <name type="common">Fish tapeworm</name>
    <name type="synonym">Diphyllobothrium latum</name>
    <dbReference type="NCBI Taxonomy" id="60516"/>
    <lineage>
        <taxon>Eukaryota</taxon>
        <taxon>Metazoa</taxon>
        <taxon>Spiralia</taxon>
        <taxon>Lophotrochozoa</taxon>
        <taxon>Platyhelminthes</taxon>
        <taxon>Cestoda</taxon>
        <taxon>Eucestoda</taxon>
        <taxon>Diphyllobothriidea</taxon>
        <taxon>Diphyllobothriidae</taxon>
        <taxon>Dibothriocephalus</taxon>
    </lineage>
</organism>
<dbReference type="EMBL" id="UYRU01049347">
    <property type="protein sequence ID" value="VDN10523.1"/>
    <property type="molecule type" value="Genomic_DNA"/>
</dbReference>
<evidence type="ECO:0000256" key="2">
    <source>
        <dbReference type="SAM" id="Phobius"/>
    </source>
</evidence>
<feature type="compositionally biased region" description="Acidic residues" evidence="1">
    <location>
        <begin position="255"/>
        <end position="264"/>
    </location>
</feature>
<dbReference type="Gene3D" id="3.40.50.300">
    <property type="entry name" value="P-loop containing nucleotide triphosphate hydrolases"/>
    <property type="match status" value="2"/>
</dbReference>
<feature type="transmembrane region" description="Helical" evidence="2">
    <location>
        <begin position="133"/>
        <end position="152"/>
    </location>
</feature>
<feature type="transmembrane region" description="Helical" evidence="2">
    <location>
        <begin position="101"/>
        <end position="121"/>
    </location>
</feature>
<evidence type="ECO:0000256" key="1">
    <source>
        <dbReference type="SAM" id="MobiDB-lite"/>
    </source>
</evidence>
<evidence type="ECO:0000313" key="4">
    <source>
        <dbReference type="Proteomes" id="UP000281553"/>
    </source>
</evidence>
<accession>A0A3P7LIJ0</accession>
<feature type="transmembrane region" description="Helical" evidence="2">
    <location>
        <begin position="51"/>
        <end position="80"/>
    </location>
</feature>
<keyword evidence="2" id="KW-0812">Transmembrane</keyword>
<dbReference type="GO" id="GO:0042626">
    <property type="term" value="F:ATPase-coupled transmembrane transporter activity"/>
    <property type="evidence" value="ECO:0007669"/>
    <property type="project" value="TreeGrafter"/>
</dbReference>
<keyword evidence="2" id="KW-0472">Membrane</keyword>
<dbReference type="PANTHER" id="PTHR24222">
    <property type="entry name" value="ABC TRANSPORTER B FAMILY"/>
    <property type="match status" value="1"/>
</dbReference>
<feature type="transmembrane region" description="Helical" evidence="2">
    <location>
        <begin position="216"/>
        <end position="235"/>
    </location>
</feature>
<dbReference type="PANTHER" id="PTHR24222:SF76">
    <property type="entry name" value="MYCOBACTIN IMPORT ATP-BINDING_PERMEASE PROTEIN IRTB"/>
    <property type="match status" value="1"/>
</dbReference>